<feature type="transmembrane region" description="Helical" evidence="1">
    <location>
        <begin position="115"/>
        <end position="141"/>
    </location>
</feature>
<dbReference type="AlphaFoldDB" id="A0A8U0A6M1"/>
<dbReference type="GO" id="GO:0016787">
    <property type="term" value="F:hydrolase activity"/>
    <property type="evidence" value="ECO:0007669"/>
    <property type="project" value="UniProtKB-KW"/>
</dbReference>
<accession>A0A8U0A6M1</accession>
<keyword evidence="3" id="KW-1185">Reference proteome</keyword>
<gene>
    <name evidence="2" type="ORF">MW046_17080</name>
</gene>
<keyword evidence="1" id="KW-0472">Membrane</keyword>
<dbReference type="InterPro" id="IPR007404">
    <property type="entry name" value="YdjM-like"/>
</dbReference>
<dbReference type="EMBL" id="CP096021">
    <property type="protein sequence ID" value="UPM44742.1"/>
    <property type="molecule type" value="Genomic_DNA"/>
</dbReference>
<dbReference type="Proteomes" id="UP000831768">
    <property type="component" value="Plasmid unnamed2"/>
</dbReference>
<evidence type="ECO:0000313" key="3">
    <source>
        <dbReference type="Proteomes" id="UP000831768"/>
    </source>
</evidence>
<organism evidence="2 3">
    <name type="scientific">Halocatena salina</name>
    <dbReference type="NCBI Taxonomy" id="2934340"/>
    <lineage>
        <taxon>Archaea</taxon>
        <taxon>Methanobacteriati</taxon>
        <taxon>Methanobacteriota</taxon>
        <taxon>Stenosarchaea group</taxon>
        <taxon>Halobacteria</taxon>
        <taxon>Halobacteriales</taxon>
        <taxon>Natronomonadaceae</taxon>
        <taxon>Halocatena</taxon>
    </lineage>
</organism>
<sequence>MYKRGHFGIGLLVLAPMYYGLLPDRPILALLLSGILVIQGLPDKDQGISWLKHRGTSHSLVAVVLVGAVCAGIGWAAGEYILPPIATGLSTAATSAETPAAWWGDRLLMYDAPTMALIGFAVGAGGIVTHLLGDIITPMGLQPFRPFSERQYNVAYIPAANPYANIGFFVLGLLAMLVILASVYGVL</sequence>
<dbReference type="RefSeq" id="WP_247995396.1">
    <property type="nucleotide sequence ID" value="NZ_CP096021.1"/>
</dbReference>
<keyword evidence="2" id="KW-0378">Hydrolase</keyword>
<dbReference type="Pfam" id="PF04307">
    <property type="entry name" value="YdjM"/>
    <property type="match status" value="1"/>
</dbReference>
<proteinExistence type="predicted"/>
<dbReference type="GeneID" id="71929797"/>
<geneLocation type="plasmid" evidence="2 3">
    <name>unnamed2</name>
</geneLocation>
<dbReference type="KEGG" id="haad:MW046_17080"/>
<evidence type="ECO:0000256" key="1">
    <source>
        <dbReference type="SAM" id="Phobius"/>
    </source>
</evidence>
<reference evidence="2" key="1">
    <citation type="submission" date="2022-04" db="EMBL/GenBank/DDBJ databases">
        <title>Halocatena sp. nov., isolated from a salt lake.</title>
        <authorList>
            <person name="Cui H.-L."/>
        </authorList>
    </citation>
    <scope>NUCLEOTIDE SEQUENCE</scope>
    <source>
        <strain evidence="2">AD-1</strain>
        <plasmid evidence="2">unnamed2</plasmid>
    </source>
</reference>
<feature type="transmembrane region" description="Helical" evidence="1">
    <location>
        <begin position="59"/>
        <end position="77"/>
    </location>
</feature>
<keyword evidence="1" id="KW-1133">Transmembrane helix</keyword>
<name>A0A8U0A6M1_9EURY</name>
<keyword evidence="2" id="KW-0614">Plasmid</keyword>
<evidence type="ECO:0000313" key="2">
    <source>
        <dbReference type="EMBL" id="UPM44742.1"/>
    </source>
</evidence>
<protein>
    <submittedName>
        <fullName evidence="2">Metal-dependent hydrolase</fullName>
    </submittedName>
</protein>
<feature type="transmembrane region" description="Helical" evidence="1">
    <location>
        <begin position="162"/>
        <end position="184"/>
    </location>
</feature>
<keyword evidence="1" id="KW-0812">Transmembrane</keyword>